<dbReference type="RefSeq" id="WP_113905010.1">
    <property type="nucleotide sequence ID" value="NZ_QNSB01000010.1"/>
</dbReference>
<evidence type="ECO:0000313" key="3">
    <source>
        <dbReference type="EMBL" id="RBP69928.1"/>
    </source>
</evidence>
<protein>
    <submittedName>
        <fullName evidence="3">Uncharacterized protein YndB with AHSA1/START domain</fullName>
    </submittedName>
</protein>
<dbReference type="Proteomes" id="UP000253509">
    <property type="component" value="Unassembled WGS sequence"/>
</dbReference>
<dbReference type="InterPro" id="IPR023393">
    <property type="entry name" value="START-like_dom_sf"/>
</dbReference>
<accession>A0A366II10</accession>
<keyword evidence="4" id="KW-1185">Reference proteome</keyword>
<dbReference type="AlphaFoldDB" id="A0A366II10"/>
<dbReference type="CDD" id="cd08899">
    <property type="entry name" value="SRPBCC_CalC_Aha1-like_6"/>
    <property type="match status" value="1"/>
</dbReference>
<gene>
    <name evidence="3" type="ORF">DFO65_11086</name>
</gene>
<comment type="similarity">
    <text evidence="1">Belongs to the AHA1 family.</text>
</comment>
<feature type="domain" description="Activator of Hsp90 ATPase homologue 1/2-like C-terminal" evidence="2">
    <location>
        <begin position="37"/>
        <end position="125"/>
    </location>
</feature>
<dbReference type="SUPFAM" id="SSF55961">
    <property type="entry name" value="Bet v1-like"/>
    <property type="match status" value="1"/>
</dbReference>
<evidence type="ECO:0000313" key="4">
    <source>
        <dbReference type="Proteomes" id="UP000253509"/>
    </source>
</evidence>
<dbReference type="EMBL" id="QNSB01000010">
    <property type="protein sequence ID" value="RBP69928.1"/>
    <property type="molecule type" value="Genomic_DNA"/>
</dbReference>
<dbReference type="Gene3D" id="3.30.530.20">
    <property type="match status" value="1"/>
</dbReference>
<dbReference type="Pfam" id="PF08327">
    <property type="entry name" value="AHSA1"/>
    <property type="match status" value="1"/>
</dbReference>
<evidence type="ECO:0000256" key="1">
    <source>
        <dbReference type="ARBA" id="ARBA00006817"/>
    </source>
</evidence>
<name>A0A366II10_9MICO</name>
<dbReference type="InterPro" id="IPR013538">
    <property type="entry name" value="ASHA1/2-like_C"/>
</dbReference>
<sequence>MSTADETSAAAIDRAVTAGEREGRETRVAEVSRTYPTTPEDLWDAVTRAERIGRWFSPVTGDLSLGGEYQIEGNASGTITDCDPPRSFSATWEFGGGVSWITVTVAPDGDGARLGLEHVAEVPEGPDDFWDTYGPGAVGVGWDLGLHGLSLHLAHPEAERVIEDEESWVRSDEGRAFVTASSAAWAEASVRFGTDRESALAAGARTTGFYLGE</sequence>
<comment type="caution">
    <text evidence="3">The sequence shown here is derived from an EMBL/GenBank/DDBJ whole genome shotgun (WGS) entry which is preliminary data.</text>
</comment>
<reference evidence="3 4" key="1">
    <citation type="submission" date="2018-06" db="EMBL/GenBank/DDBJ databases">
        <title>Freshwater and sediment microbial communities from various areas in North America, analyzing microbe dynamics in response to fracking.</title>
        <authorList>
            <person name="Lamendella R."/>
        </authorList>
    </citation>
    <scope>NUCLEOTIDE SEQUENCE [LARGE SCALE GENOMIC DNA]</scope>
    <source>
        <strain evidence="3 4">3b_TX</strain>
    </source>
</reference>
<proteinExistence type="inferred from homology"/>
<evidence type="ECO:0000259" key="2">
    <source>
        <dbReference type="Pfam" id="PF08327"/>
    </source>
</evidence>
<organism evidence="3 4">
    <name type="scientific">Brevibacterium celere</name>
    <dbReference type="NCBI Taxonomy" id="225845"/>
    <lineage>
        <taxon>Bacteria</taxon>
        <taxon>Bacillati</taxon>
        <taxon>Actinomycetota</taxon>
        <taxon>Actinomycetes</taxon>
        <taxon>Micrococcales</taxon>
        <taxon>Brevibacteriaceae</taxon>
        <taxon>Brevibacterium</taxon>
    </lineage>
</organism>